<dbReference type="PROSITE" id="PS50082">
    <property type="entry name" value="WD_REPEATS_2"/>
    <property type="match status" value="3"/>
</dbReference>
<feature type="compositionally biased region" description="Basic and acidic residues" evidence="4">
    <location>
        <begin position="658"/>
        <end position="694"/>
    </location>
</feature>
<feature type="repeat" description="WD" evidence="3">
    <location>
        <begin position="325"/>
        <end position="357"/>
    </location>
</feature>
<dbReference type="Gene3D" id="2.130.10.10">
    <property type="entry name" value="YVTN repeat-like/Quinoprotein amine dehydrogenase"/>
    <property type="match status" value="3"/>
</dbReference>
<dbReference type="PANTHER" id="PTHR15574:SF43">
    <property type="entry name" value="DDB1- AND CUL4-ASSOCIATED FACTOR 5"/>
    <property type="match status" value="1"/>
</dbReference>
<evidence type="ECO:0000256" key="1">
    <source>
        <dbReference type="ARBA" id="ARBA00022574"/>
    </source>
</evidence>
<accession>A0A9D3SWU4</accession>
<dbReference type="PANTHER" id="PTHR15574">
    <property type="entry name" value="WD REPEAT DOMAIN-CONTAINING FAMILY"/>
    <property type="match status" value="1"/>
</dbReference>
<gene>
    <name evidence="5" type="ORF">KOW79_002971</name>
</gene>
<evidence type="ECO:0000256" key="4">
    <source>
        <dbReference type="SAM" id="MobiDB-lite"/>
    </source>
</evidence>
<sequence length="759" mass="83873">MRKAQGCGMRCSLGFLTRRMVTGRELLKEDFQRRRLSGCNSLYRRDMLGHYGCVNAIEFSNNGGQWLVSGGDDRRVLLWHMEKALQSHAKPVKLKGEHLSNIFCLAFDSTNTHVFSGGNDEQVILHDVERGETLNVFLHDDAVYGLSVSPVNDHVFASSSDDGRVLIWDTREPPHGEPFCLANYPSAFHSVMFNPVEPRLLATANSKEGVGLWDIRKPRSSLLRYGGSLSLQSAMSVRFNSAGTQLLALRRRLPPVLYELHSRLPSFQFDNQGYFNSCTMKSCCFAGDRDQYILSGSDDFNLYMWKIPNDPDSVGRVVNGAFMVLKGHRSIVNQVRFNPHTYMICSSGVEKVIKVWSPYQQPECVGDLEGRVEDKSRSLYTHEEYISLVLNSGSGLSHDYVSQSEQEDPRMMAFFDSLVRREIEGWSSDSDSDLSEGAILQLHARGRSHTRSTNHGDLTNQTLPTEAIGNRQSDSDHSSSTSSSSSLLSGPASGSERVDADAIGSRRRRRAGSRRASAFLLDVGNEDSDSSSFWLDPLPRPRSPSPRENSSLSRTSSPSSSPSSSSTSSSNSDGEEAELQRSRVRQRNAARKQGRMCWSRLDSAHSLQSATDYSSYPKISLHDSTSPSSSGEESRPIRGGGKNKGHCVASSPGPSSESHTETHLGVRSHLTDVMERAESRIGEREDLGAGKSSEDELNSLELYGNSSAHDESCIDSTLPESSEEAEPDSKPTGSRTGKRTRFGSEPEEEEPQSEKKLKT</sequence>
<dbReference type="EMBL" id="JAHKSW010000003">
    <property type="protein sequence ID" value="KAG7334564.1"/>
    <property type="molecule type" value="Genomic_DNA"/>
</dbReference>
<evidence type="ECO:0008006" key="7">
    <source>
        <dbReference type="Google" id="ProtNLM"/>
    </source>
</evidence>
<protein>
    <recommendedName>
        <fullName evidence="7">DDB1- and CUL4-associated factor 5</fullName>
    </recommendedName>
</protein>
<dbReference type="OrthoDB" id="5573735at2759"/>
<evidence type="ECO:0000313" key="6">
    <source>
        <dbReference type="Proteomes" id="UP000824219"/>
    </source>
</evidence>
<feature type="repeat" description="WD" evidence="3">
    <location>
        <begin position="136"/>
        <end position="171"/>
    </location>
</feature>
<dbReference type="PROSITE" id="PS50294">
    <property type="entry name" value="WD_REPEATS_REGION"/>
    <property type="match status" value="3"/>
</dbReference>
<evidence type="ECO:0000256" key="2">
    <source>
        <dbReference type="ARBA" id="ARBA00022737"/>
    </source>
</evidence>
<dbReference type="InterPro" id="IPR045151">
    <property type="entry name" value="DCAF8"/>
</dbReference>
<dbReference type="Proteomes" id="UP000824219">
    <property type="component" value="Linkage Group LG03"/>
</dbReference>
<dbReference type="InterPro" id="IPR001680">
    <property type="entry name" value="WD40_rpt"/>
</dbReference>
<dbReference type="SMART" id="SM00320">
    <property type="entry name" value="WD40"/>
    <property type="match status" value="6"/>
</dbReference>
<reference evidence="5 6" key="1">
    <citation type="submission" date="2021-06" db="EMBL/GenBank/DDBJ databases">
        <title>Chromosome-level genome assembly of the red-tail catfish (Hemibagrus wyckioides).</title>
        <authorList>
            <person name="Shao F."/>
        </authorList>
    </citation>
    <scope>NUCLEOTIDE SEQUENCE [LARGE SCALE GENOMIC DNA]</scope>
    <source>
        <strain evidence="5">EC202008001</strain>
        <tissue evidence="5">Blood</tissue>
    </source>
</reference>
<dbReference type="GO" id="GO:0080008">
    <property type="term" value="C:Cul4-RING E3 ubiquitin ligase complex"/>
    <property type="evidence" value="ECO:0007669"/>
    <property type="project" value="TreeGrafter"/>
</dbReference>
<evidence type="ECO:0000256" key="3">
    <source>
        <dbReference type="PROSITE-ProRule" id="PRU00221"/>
    </source>
</evidence>
<feature type="compositionally biased region" description="Low complexity" evidence="4">
    <location>
        <begin position="546"/>
        <end position="572"/>
    </location>
</feature>
<feature type="repeat" description="WD" evidence="3">
    <location>
        <begin position="47"/>
        <end position="89"/>
    </location>
</feature>
<dbReference type="Pfam" id="PF00400">
    <property type="entry name" value="WD40"/>
    <property type="match status" value="4"/>
</dbReference>
<keyword evidence="2" id="KW-0677">Repeat</keyword>
<evidence type="ECO:0000313" key="5">
    <source>
        <dbReference type="EMBL" id="KAG7334564.1"/>
    </source>
</evidence>
<dbReference type="AlphaFoldDB" id="A0A9D3SWU4"/>
<comment type="caution">
    <text evidence="5">The sequence shown here is derived from an EMBL/GenBank/DDBJ whole genome shotgun (WGS) entry which is preliminary data.</text>
</comment>
<dbReference type="InterPro" id="IPR015943">
    <property type="entry name" value="WD40/YVTN_repeat-like_dom_sf"/>
</dbReference>
<feature type="compositionally biased region" description="Basic residues" evidence="4">
    <location>
        <begin position="582"/>
        <end position="594"/>
    </location>
</feature>
<feature type="compositionally biased region" description="Low complexity" evidence="4">
    <location>
        <begin position="478"/>
        <end position="495"/>
    </location>
</feature>
<feature type="compositionally biased region" description="Polar residues" evidence="4">
    <location>
        <begin position="453"/>
        <end position="464"/>
    </location>
</feature>
<feature type="region of interest" description="Disordered" evidence="4">
    <location>
        <begin position="612"/>
        <end position="759"/>
    </location>
</feature>
<name>A0A9D3SWU4_9TELE</name>
<keyword evidence="6" id="KW-1185">Reference proteome</keyword>
<dbReference type="SUPFAM" id="SSF50978">
    <property type="entry name" value="WD40 repeat-like"/>
    <property type="match status" value="1"/>
</dbReference>
<feature type="region of interest" description="Disordered" evidence="4">
    <location>
        <begin position="445"/>
        <end position="596"/>
    </location>
</feature>
<dbReference type="InterPro" id="IPR036322">
    <property type="entry name" value="WD40_repeat_dom_sf"/>
</dbReference>
<dbReference type="GO" id="GO:0045717">
    <property type="term" value="P:negative regulation of fatty acid biosynthetic process"/>
    <property type="evidence" value="ECO:0007669"/>
    <property type="project" value="TreeGrafter"/>
</dbReference>
<keyword evidence="1 3" id="KW-0853">WD repeat</keyword>
<dbReference type="GO" id="GO:0005737">
    <property type="term" value="C:cytoplasm"/>
    <property type="evidence" value="ECO:0007669"/>
    <property type="project" value="TreeGrafter"/>
</dbReference>
<proteinExistence type="predicted"/>
<organism evidence="5 6">
    <name type="scientific">Hemibagrus wyckioides</name>
    <dbReference type="NCBI Taxonomy" id="337641"/>
    <lineage>
        <taxon>Eukaryota</taxon>
        <taxon>Metazoa</taxon>
        <taxon>Chordata</taxon>
        <taxon>Craniata</taxon>
        <taxon>Vertebrata</taxon>
        <taxon>Euteleostomi</taxon>
        <taxon>Actinopterygii</taxon>
        <taxon>Neopterygii</taxon>
        <taxon>Teleostei</taxon>
        <taxon>Ostariophysi</taxon>
        <taxon>Siluriformes</taxon>
        <taxon>Bagridae</taxon>
        <taxon>Hemibagrus</taxon>
    </lineage>
</organism>